<gene>
    <name evidence="2" type="ORF">FJQ55_22750</name>
</gene>
<dbReference type="EMBL" id="VFYP01000008">
    <property type="protein sequence ID" value="TPP04276.1"/>
    <property type="molecule type" value="Genomic_DNA"/>
</dbReference>
<dbReference type="SMART" id="SM00260">
    <property type="entry name" value="CheW"/>
    <property type="match status" value="1"/>
</dbReference>
<dbReference type="PANTHER" id="PTHR22617">
    <property type="entry name" value="CHEMOTAXIS SENSOR HISTIDINE KINASE-RELATED"/>
    <property type="match status" value="1"/>
</dbReference>
<proteinExistence type="predicted"/>
<name>A0A504U2S4_9HYPH</name>
<protein>
    <submittedName>
        <fullName evidence="2">Chemotaxis protein CheW</fullName>
    </submittedName>
</protein>
<accession>A0A504U2S4</accession>
<dbReference type="GO" id="GO:0005829">
    <property type="term" value="C:cytosol"/>
    <property type="evidence" value="ECO:0007669"/>
    <property type="project" value="TreeGrafter"/>
</dbReference>
<dbReference type="OrthoDB" id="3291462at2"/>
<evidence type="ECO:0000313" key="3">
    <source>
        <dbReference type="Proteomes" id="UP000316429"/>
    </source>
</evidence>
<dbReference type="PANTHER" id="PTHR22617:SF23">
    <property type="entry name" value="CHEMOTAXIS PROTEIN CHEW"/>
    <property type="match status" value="1"/>
</dbReference>
<dbReference type="Pfam" id="PF01584">
    <property type="entry name" value="CheW"/>
    <property type="match status" value="1"/>
</dbReference>
<dbReference type="GO" id="GO:0007165">
    <property type="term" value="P:signal transduction"/>
    <property type="evidence" value="ECO:0007669"/>
    <property type="project" value="InterPro"/>
</dbReference>
<dbReference type="PROSITE" id="PS50851">
    <property type="entry name" value="CHEW"/>
    <property type="match status" value="1"/>
</dbReference>
<feature type="domain" description="CheW-like" evidence="1">
    <location>
        <begin position="7"/>
        <end position="151"/>
    </location>
</feature>
<dbReference type="InterPro" id="IPR002545">
    <property type="entry name" value="CheW-lke_dom"/>
</dbReference>
<dbReference type="InterPro" id="IPR036061">
    <property type="entry name" value="CheW-like_dom_sf"/>
</dbReference>
<dbReference type="AlphaFoldDB" id="A0A504U2S4"/>
<reference evidence="2 3" key="1">
    <citation type="submission" date="2019-06" db="EMBL/GenBank/DDBJ databases">
        <title>Rhizobium sp. CL12 isolated from roots of soybean.</title>
        <authorList>
            <person name="Wang C."/>
        </authorList>
    </citation>
    <scope>NUCLEOTIDE SEQUENCE [LARGE SCALE GENOMIC DNA]</scope>
    <source>
        <strain evidence="2 3">CL12</strain>
    </source>
</reference>
<dbReference type="SUPFAM" id="SSF50341">
    <property type="entry name" value="CheW-like"/>
    <property type="match status" value="1"/>
</dbReference>
<keyword evidence="3" id="KW-1185">Reference proteome</keyword>
<dbReference type="GO" id="GO:0006935">
    <property type="term" value="P:chemotaxis"/>
    <property type="evidence" value="ECO:0007669"/>
    <property type="project" value="InterPro"/>
</dbReference>
<evidence type="ECO:0000313" key="2">
    <source>
        <dbReference type="EMBL" id="TPP04276.1"/>
    </source>
</evidence>
<dbReference type="Gene3D" id="2.30.30.40">
    <property type="entry name" value="SH3 Domains"/>
    <property type="match status" value="1"/>
</dbReference>
<sequence length="165" mass="18199">MAHAATESQFVTFSLENECFAVPVEVVREILDHEDPFRIPHGPDYLLGLRDVRGQGVPVIDLRLRLGMSQTQKTPHTRILVIDVTIDGRSLSLGLVADRVFEVTSFRSDAIEAAPDIGIRWQSDYIAGVVRRAGDFVVIVNLTKLFSGTDMRSLGSVATRPLEPA</sequence>
<comment type="caution">
    <text evidence="2">The sequence shown here is derived from an EMBL/GenBank/DDBJ whole genome shotgun (WGS) entry which is preliminary data.</text>
</comment>
<dbReference type="RefSeq" id="WP_140832394.1">
    <property type="nucleotide sequence ID" value="NZ_VFYP01000008.1"/>
</dbReference>
<dbReference type="Gene3D" id="2.40.50.180">
    <property type="entry name" value="CheA-289, Domain 4"/>
    <property type="match status" value="1"/>
</dbReference>
<dbReference type="Proteomes" id="UP000316429">
    <property type="component" value="Unassembled WGS sequence"/>
</dbReference>
<evidence type="ECO:0000259" key="1">
    <source>
        <dbReference type="PROSITE" id="PS50851"/>
    </source>
</evidence>
<dbReference type="InterPro" id="IPR039315">
    <property type="entry name" value="CheW"/>
</dbReference>
<organism evidence="2 3">
    <name type="scientific">Rhizobium glycinendophyticum</name>
    <dbReference type="NCBI Taxonomy" id="2589807"/>
    <lineage>
        <taxon>Bacteria</taxon>
        <taxon>Pseudomonadati</taxon>
        <taxon>Pseudomonadota</taxon>
        <taxon>Alphaproteobacteria</taxon>
        <taxon>Hyphomicrobiales</taxon>
        <taxon>Rhizobiaceae</taxon>
        <taxon>Rhizobium/Agrobacterium group</taxon>
        <taxon>Rhizobium</taxon>
    </lineage>
</organism>